<dbReference type="InterPro" id="IPR004776">
    <property type="entry name" value="Mem_transp_PIN-like"/>
</dbReference>
<evidence type="ECO:0000256" key="2">
    <source>
        <dbReference type="ARBA" id="ARBA00009177"/>
    </source>
</evidence>
<evidence type="ECO:0000256" key="3">
    <source>
        <dbReference type="ARBA" id="ARBA00022448"/>
    </source>
</evidence>
<feature type="transmembrane region" description="Helical" evidence="7">
    <location>
        <begin position="228"/>
        <end position="247"/>
    </location>
</feature>
<comment type="similarity">
    <text evidence="2">Belongs to the auxin efflux carrier (TC 2.A.69.1) family.</text>
</comment>
<feature type="transmembrane region" description="Helical" evidence="7">
    <location>
        <begin position="171"/>
        <end position="189"/>
    </location>
</feature>
<dbReference type="VEuPathDB" id="TrichDB:TVAGG3_0442870"/>
<comment type="subcellular location">
    <subcellularLocation>
        <location evidence="1">Membrane</location>
        <topology evidence="1">Multi-pass membrane protein</topology>
    </subcellularLocation>
</comment>
<evidence type="ECO:0000256" key="5">
    <source>
        <dbReference type="ARBA" id="ARBA00022989"/>
    </source>
</evidence>
<dbReference type="RefSeq" id="XP_001308393.1">
    <property type="nucleotide sequence ID" value="XM_001308392.1"/>
</dbReference>
<dbReference type="VEuPathDB" id="TrichDB:TVAG_059870"/>
<organism evidence="8 9">
    <name type="scientific">Trichomonas vaginalis (strain ATCC PRA-98 / G3)</name>
    <dbReference type="NCBI Taxonomy" id="412133"/>
    <lineage>
        <taxon>Eukaryota</taxon>
        <taxon>Metamonada</taxon>
        <taxon>Parabasalia</taxon>
        <taxon>Trichomonadida</taxon>
        <taxon>Trichomonadidae</taxon>
        <taxon>Trichomonas</taxon>
    </lineage>
</organism>
<evidence type="ECO:0008006" key="10">
    <source>
        <dbReference type="Google" id="ProtNLM"/>
    </source>
</evidence>
<keyword evidence="6 7" id="KW-0472">Membrane</keyword>
<evidence type="ECO:0000313" key="9">
    <source>
        <dbReference type="Proteomes" id="UP000001542"/>
    </source>
</evidence>
<dbReference type="GO" id="GO:0016020">
    <property type="term" value="C:membrane"/>
    <property type="evidence" value="ECO:0007669"/>
    <property type="project" value="UniProtKB-SubCell"/>
</dbReference>
<evidence type="ECO:0000256" key="1">
    <source>
        <dbReference type="ARBA" id="ARBA00004141"/>
    </source>
</evidence>
<dbReference type="InParanoid" id="A2FHZ0"/>
<dbReference type="KEGG" id="tva:4753217"/>
<dbReference type="GO" id="GO:0055085">
    <property type="term" value="P:transmembrane transport"/>
    <property type="evidence" value="ECO:0007669"/>
    <property type="project" value="InterPro"/>
</dbReference>
<name>A2FHZ0_TRIV3</name>
<accession>A2FHZ0</accession>
<evidence type="ECO:0000313" key="8">
    <source>
        <dbReference type="EMBL" id="EAX95463.1"/>
    </source>
</evidence>
<evidence type="ECO:0000256" key="7">
    <source>
        <dbReference type="SAM" id="Phobius"/>
    </source>
</evidence>
<dbReference type="EMBL" id="DS113804">
    <property type="protein sequence ID" value="EAX95463.1"/>
    <property type="molecule type" value="Genomic_DNA"/>
</dbReference>
<keyword evidence="3" id="KW-0813">Transport</keyword>
<dbReference type="AlphaFoldDB" id="A2FHZ0"/>
<protein>
    <recommendedName>
        <fullName evidence="10">Auxin Efflux Carrier family protein</fullName>
    </recommendedName>
</protein>
<sequence length="249" mass="27808">MSASIYIALTPIMIYPFKSRIGTYLATSFPAAYVNYVVSGIPVFNSIWPAKENMMVSMTTISNHIVSSPIFYILVGIYKIIENNKKLREEGMPPEKFSFKILVNLVISIFKSPILISVLCGIAYSATGLTYVPFLDKLMQIAGDMVYANALLCVGIFLAQHSLIACNWLQFIFCMFSRFMIGPFFALLWCKALKLSNRLSRQCVIICAQPTAVASYAITCSNKLGEGVASTMIFWTSILLVPFMVLYTR</sequence>
<dbReference type="InterPro" id="IPR051107">
    <property type="entry name" value="Auxin_Efflux_Carrier"/>
</dbReference>
<feature type="transmembrane region" description="Helical" evidence="7">
    <location>
        <begin position="21"/>
        <end position="41"/>
    </location>
</feature>
<feature type="transmembrane region" description="Helical" evidence="7">
    <location>
        <begin position="138"/>
        <end position="159"/>
    </location>
</feature>
<evidence type="ECO:0000256" key="6">
    <source>
        <dbReference type="ARBA" id="ARBA00023136"/>
    </source>
</evidence>
<reference evidence="8" key="2">
    <citation type="journal article" date="2007" name="Science">
        <title>Draft genome sequence of the sexually transmitted pathogen Trichomonas vaginalis.</title>
        <authorList>
            <person name="Carlton J.M."/>
            <person name="Hirt R.P."/>
            <person name="Silva J.C."/>
            <person name="Delcher A.L."/>
            <person name="Schatz M."/>
            <person name="Zhao Q."/>
            <person name="Wortman J.R."/>
            <person name="Bidwell S.L."/>
            <person name="Alsmark U.C.M."/>
            <person name="Besteiro S."/>
            <person name="Sicheritz-Ponten T."/>
            <person name="Noel C.J."/>
            <person name="Dacks J.B."/>
            <person name="Foster P.G."/>
            <person name="Simillion C."/>
            <person name="Van de Peer Y."/>
            <person name="Miranda-Saavedra D."/>
            <person name="Barton G.J."/>
            <person name="Westrop G.D."/>
            <person name="Mueller S."/>
            <person name="Dessi D."/>
            <person name="Fiori P.L."/>
            <person name="Ren Q."/>
            <person name="Paulsen I."/>
            <person name="Zhang H."/>
            <person name="Bastida-Corcuera F.D."/>
            <person name="Simoes-Barbosa A."/>
            <person name="Brown M.T."/>
            <person name="Hayes R.D."/>
            <person name="Mukherjee M."/>
            <person name="Okumura C.Y."/>
            <person name="Schneider R."/>
            <person name="Smith A.J."/>
            <person name="Vanacova S."/>
            <person name="Villalvazo M."/>
            <person name="Haas B.J."/>
            <person name="Pertea M."/>
            <person name="Feldblyum T.V."/>
            <person name="Utterback T.R."/>
            <person name="Shu C.L."/>
            <person name="Osoegawa K."/>
            <person name="de Jong P.J."/>
            <person name="Hrdy I."/>
            <person name="Horvathova L."/>
            <person name="Zubacova Z."/>
            <person name="Dolezal P."/>
            <person name="Malik S.B."/>
            <person name="Logsdon J.M. Jr."/>
            <person name="Henze K."/>
            <person name="Gupta A."/>
            <person name="Wang C.C."/>
            <person name="Dunne R.L."/>
            <person name="Upcroft J.A."/>
            <person name="Upcroft P."/>
            <person name="White O."/>
            <person name="Salzberg S.L."/>
            <person name="Tang P."/>
            <person name="Chiu C.-H."/>
            <person name="Lee Y.-S."/>
            <person name="Embley T.M."/>
            <person name="Coombs G.H."/>
            <person name="Mottram J.C."/>
            <person name="Tachezy J."/>
            <person name="Fraser-Liggett C.M."/>
            <person name="Johnson P.J."/>
        </authorList>
    </citation>
    <scope>NUCLEOTIDE SEQUENCE [LARGE SCALE GENOMIC DNA]</scope>
    <source>
        <strain evidence="8">G3</strain>
    </source>
</reference>
<dbReference type="OrthoDB" id="2133778at2759"/>
<reference evidence="8" key="1">
    <citation type="submission" date="2006-10" db="EMBL/GenBank/DDBJ databases">
        <authorList>
            <person name="Amadeo P."/>
            <person name="Zhao Q."/>
            <person name="Wortman J."/>
            <person name="Fraser-Liggett C."/>
            <person name="Carlton J."/>
        </authorList>
    </citation>
    <scope>NUCLEOTIDE SEQUENCE</scope>
    <source>
        <strain evidence="8">G3</strain>
    </source>
</reference>
<keyword evidence="9" id="KW-1185">Reference proteome</keyword>
<evidence type="ECO:0000256" key="4">
    <source>
        <dbReference type="ARBA" id="ARBA00022692"/>
    </source>
</evidence>
<feature type="transmembrane region" description="Helical" evidence="7">
    <location>
        <begin position="101"/>
        <end position="126"/>
    </location>
</feature>
<dbReference type="Pfam" id="PF03547">
    <property type="entry name" value="Mem_trans"/>
    <property type="match status" value="1"/>
</dbReference>
<dbReference type="PANTHER" id="PTHR31752:SF18">
    <property type="entry name" value="AUXIN EFFLUX CARRIER COMPONENT 1"/>
    <property type="match status" value="1"/>
</dbReference>
<keyword evidence="5 7" id="KW-1133">Transmembrane helix</keyword>
<proteinExistence type="inferred from homology"/>
<dbReference type="Proteomes" id="UP000001542">
    <property type="component" value="Unassembled WGS sequence"/>
</dbReference>
<dbReference type="PANTHER" id="PTHR31752">
    <property type="entry name" value="AUXIN EFFLUX CARRIER COMPONENT 1B-RELATED"/>
    <property type="match status" value="1"/>
</dbReference>
<keyword evidence="4 7" id="KW-0812">Transmembrane</keyword>
<feature type="transmembrane region" description="Helical" evidence="7">
    <location>
        <begin position="61"/>
        <end position="81"/>
    </location>
</feature>
<dbReference type="SMR" id="A2FHZ0"/>
<gene>
    <name evidence="8" type="ORF">TVAG_059870</name>
</gene>